<proteinExistence type="inferred from homology"/>
<dbReference type="GO" id="GO:0009435">
    <property type="term" value="P:NAD+ biosynthetic process"/>
    <property type="evidence" value="ECO:0007669"/>
    <property type="project" value="UniProtKB-UniRule"/>
</dbReference>
<organism evidence="13 14">
    <name type="scientific">Desulfatitalea alkaliphila</name>
    <dbReference type="NCBI Taxonomy" id="2929485"/>
    <lineage>
        <taxon>Bacteria</taxon>
        <taxon>Pseudomonadati</taxon>
        <taxon>Thermodesulfobacteriota</taxon>
        <taxon>Desulfobacteria</taxon>
        <taxon>Desulfobacterales</taxon>
        <taxon>Desulfosarcinaceae</taxon>
        <taxon>Desulfatitalea</taxon>
    </lineage>
</organism>
<evidence type="ECO:0000256" key="2">
    <source>
        <dbReference type="ARBA" id="ARBA00005019"/>
    </source>
</evidence>
<comment type="catalytic activity">
    <reaction evidence="10 11">
        <text>nicotinate beta-D-ribonucleotide + ATP + H(+) = deamido-NAD(+) + diphosphate</text>
        <dbReference type="Rhea" id="RHEA:22860"/>
        <dbReference type="ChEBI" id="CHEBI:15378"/>
        <dbReference type="ChEBI" id="CHEBI:30616"/>
        <dbReference type="ChEBI" id="CHEBI:33019"/>
        <dbReference type="ChEBI" id="CHEBI:57502"/>
        <dbReference type="ChEBI" id="CHEBI:58437"/>
        <dbReference type="EC" id="2.7.7.18"/>
    </reaction>
</comment>
<dbReference type="PANTHER" id="PTHR39321">
    <property type="entry name" value="NICOTINATE-NUCLEOTIDE ADENYLYLTRANSFERASE-RELATED"/>
    <property type="match status" value="1"/>
</dbReference>
<evidence type="ECO:0000256" key="11">
    <source>
        <dbReference type="HAMAP-Rule" id="MF_00244"/>
    </source>
</evidence>
<feature type="domain" description="Cytidyltransferase-like" evidence="12">
    <location>
        <begin position="12"/>
        <end position="200"/>
    </location>
</feature>
<keyword evidence="14" id="KW-1185">Reference proteome</keyword>
<evidence type="ECO:0000256" key="6">
    <source>
        <dbReference type="ARBA" id="ARBA00022695"/>
    </source>
</evidence>
<dbReference type="Gene3D" id="3.40.50.620">
    <property type="entry name" value="HUPs"/>
    <property type="match status" value="1"/>
</dbReference>
<keyword evidence="8 11" id="KW-0067">ATP-binding</keyword>
<name>A0AA41R2K7_9BACT</name>
<evidence type="ECO:0000256" key="4">
    <source>
        <dbReference type="ARBA" id="ARBA00022642"/>
    </source>
</evidence>
<dbReference type="EMBL" id="JALJRB010000009">
    <property type="protein sequence ID" value="MCJ8500934.1"/>
    <property type="molecule type" value="Genomic_DNA"/>
</dbReference>
<accession>A0AA41R2K7</accession>
<dbReference type="SUPFAM" id="SSF52374">
    <property type="entry name" value="Nucleotidylyl transferase"/>
    <property type="match status" value="1"/>
</dbReference>
<comment type="similarity">
    <text evidence="3 11">Belongs to the NadD family.</text>
</comment>
<reference evidence="13" key="1">
    <citation type="submission" date="2022-04" db="EMBL/GenBank/DDBJ databases">
        <title>Desulfatitalea alkaliphila sp. nov., a novel anaerobic sulfate-reducing bacterium isolated from terrestrial mud volcano, Taman Peninsula, Russia.</title>
        <authorList>
            <person name="Khomyakova M.A."/>
            <person name="Merkel A.Y."/>
            <person name="Slobodkin A.I."/>
        </authorList>
    </citation>
    <scope>NUCLEOTIDE SEQUENCE</scope>
    <source>
        <strain evidence="13">M08but</strain>
    </source>
</reference>
<keyword evidence="9 11" id="KW-0520">NAD</keyword>
<dbReference type="InterPro" id="IPR014729">
    <property type="entry name" value="Rossmann-like_a/b/a_fold"/>
</dbReference>
<dbReference type="InterPro" id="IPR004821">
    <property type="entry name" value="Cyt_trans-like"/>
</dbReference>
<evidence type="ECO:0000256" key="9">
    <source>
        <dbReference type="ARBA" id="ARBA00023027"/>
    </source>
</evidence>
<comment type="caution">
    <text evidence="13">The sequence shown here is derived from an EMBL/GenBank/DDBJ whole genome shotgun (WGS) entry which is preliminary data.</text>
</comment>
<keyword evidence="6 11" id="KW-0548">Nucleotidyltransferase</keyword>
<keyword evidence="4 11" id="KW-0662">Pyridine nucleotide biosynthesis</keyword>
<protein>
    <recommendedName>
        <fullName evidence="11">Probable nicotinate-nucleotide adenylyltransferase</fullName>
        <ecNumber evidence="11">2.7.7.18</ecNumber>
    </recommendedName>
    <alternativeName>
        <fullName evidence="11">Deamido-NAD(+) diphosphorylase</fullName>
    </alternativeName>
    <alternativeName>
        <fullName evidence="11">Deamido-NAD(+) pyrophosphorylase</fullName>
    </alternativeName>
    <alternativeName>
        <fullName evidence="11">Nicotinate mononucleotide adenylyltransferase</fullName>
        <shortName evidence="11">NaMN adenylyltransferase</shortName>
    </alternativeName>
</protein>
<dbReference type="HAMAP" id="MF_00244">
    <property type="entry name" value="NaMN_adenylyltr"/>
    <property type="match status" value="1"/>
</dbReference>
<dbReference type="NCBIfam" id="NF000840">
    <property type="entry name" value="PRK00071.1-3"/>
    <property type="match status" value="1"/>
</dbReference>
<evidence type="ECO:0000259" key="12">
    <source>
        <dbReference type="Pfam" id="PF01467"/>
    </source>
</evidence>
<evidence type="ECO:0000313" key="13">
    <source>
        <dbReference type="EMBL" id="MCJ8500934.1"/>
    </source>
</evidence>
<evidence type="ECO:0000256" key="1">
    <source>
        <dbReference type="ARBA" id="ARBA00002324"/>
    </source>
</evidence>
<dbReference type="GO" id="GO:0004515">
    <property type="term" value="F:nicotinate-nucleotide adenylyltransferase activity"/>
    <property type="evidence" value="ECO:0007669"/>
    <property type="project" value="UniProtKB-UniRule"/>
</dbReference>
<dbReference type="AlphaFoldDB" id="A0AA41R2K7"/>
<evidence type="ECO:0000313" key="14">
    <source>
        <dbReference type="Proteomes" id="UP001165427"/>
    </source>
</evidence>
<dbReference type="CDD" id="cd02165">
    <property type="entry name" value="NMNAT"/>
    <property type="match status" value="1"/>
</dbReference>
<evidence type="ECO:0000256" key="3">
    <source>
        <dbReference type="ARBA" id="ARBA00009014"/>
    </source>
</evidence>
<keyword evidence="5 11" id="KW-0808">Transferase</keyword>
<evidence type="ECO:0000256" key="10">
    <source>
        <dbReference type="ARBA" id="ARBA00048721"/>
    </source>
</evidence>
<dbReference type="Pfam" id="PF01467">
    <property type="entry name" value="CTP_transf_like"/>
    <property type="match status" value="1"/>
</dbReference>
<dbReference type="InterPro" id="IPR005248">
    <property type="entry name" value="NadD/NMNAT"/>
</dbReference>
<comment type="function">
    <text evidence="1 11">Catalyzes the reversible adenylation of nicotinate mononucleotide (NaMN) to nicotinic acid adenine dinucleotide (NaAD).</text>
</comment>
<evidence type="ECO:0000256" key="8">
    <source>
        <dbReference type="ARBA" id="ARBA00022840"/>
    </source>
</evidence>
<evidence type="ECO:0000256" key="7">
    <source>
        <dbReference type="ARBA" id="ARBA00022741"/>
    </source>
</evidence>
<comment type="pathway">
    <text evidence="2 11">Cofactor biosynthesis; NAD(+) biosynthesis; deamido-NAD(+) from nicotinate D-ribonucleotide: step 1/1.</text>
</comment>
<dbReference type="PANTHER" id="PTHR39321:SF3">
    <property type="entry name" value="PHOSPHOPANTETHEINE ADENYLYLTRANSFERASE"/>
    <property type="match status" value="1"/>
</dbReference>
<dbReference type="GO" id="GO:0005524">
    <property type="term" value="F:ATP binding"/>
    <property type="evidence" value="ECO:0007669"/>
    <property type="project" value="UniProtKB-KW"/>
</dbReference>
<keyword evidence="7 11" id="KW-0547">Nucleotide-binding</keyword>
<dbReference type="Proteomes" id="UP001165427">
    <property type="component" value="Unassembled WGS sequence"/>
</dbReference>
<dbReference type="NCBIfam" id="TIGR00482">
    <property type="entry name" value="nicotinate (nicotinamide) nucleotide adenylyltransferase"/>
    <property type="match status" value="1"/>
</dbReference>
<dbReference type="NCBIfam" id="TIGR00125">
    <property type="entry name" value="cyt_tran_rel"/>
    <property type="match status" value="1"/>
</dbReference>
<dbReference type="EC" id="2.7.7.18" evidence="11"/>
<gene>
    <name evidence="11 13" type="primary">nadD</name>
    <name evidence="13" type="ORF">MRX98_10155</name>
</gene>
<sequence>MTNLDQSRRVGLFGGTFNPIHRGHLQAAGDVLRRADLERIYFVPSAQPPHKSNGKLAPADDRLAMVRMALADHPRMRVCEAELRRTGPSYSIDTIRAFKAALPEGGRLYFVVGIDAFLEIDTWKACDHLFEETAFIVMSRPGTGDWTPALCRQIEGYVQSHIATDYALADDGKRLVHPAKQSITLVSVTPVDISSSRIRTMIRQGKAIDQWVPPAVADHIQTRGLYR</sequence>
<dbReference type="RefSeq" id="WP_246906782.1">
    <property type="nucleotide sequence ID" value="NZ_JALJRB010000009.1"/>
</dbReference>
<evidence type="ECO:0000256" key="5">
    <source>
        <dbReference type="ARBA" id="ARBA00022679"/>
    </source>
</evidence>